<feature type="region of interest" description="Disordered" evidence="1">
    <location>
        <begin position="256"/>
        <end position="275"/>
    </location>
</feature>
<evidence type="ECO:0000313" key="2">
    <source>
        <dbReference type="EMBL" id="PKU84686.1"/>
    </source>
</evidence>
<dbReference type="EMBL" id="KZ502036">
    <property type="protein sequence ID" value="PKU84686.1"/>
    <property type="molecule type" value="Genomic_DNA"/>
</dbReference>
<keyword evidence="3" id="KW-1185">Reference proteome</keyword>
<evidence type="ECO:0000313" key="3">
    <source>
        <dbReference type="Proteomes" id="UP000233837"/>
    </source>
</evidence>
<evidence type="ECO:0000256" key="1">
    <source>
        <dbReference type="SAM" id="MobiDB-lite"/>
    </source>
</evidence>
<dbReference type="AlphaFoldDB" id="A0A2I0X9W5"/>
<reference evidence="2 3" key="2">
    <citation type="journal article" date="2017" name="Nature">
        <title>The Apostasia genome and the evolution of orchids.</title>
        <authorList>
            <person name="Zhang G.Q."/>
            <person name="Liu K.W."/>
            <person name="Li Z."/>
            <person name="Lohaus R."/>
            <person name="Hsiao Y.Y."/>
            <person name="Niu S.C."/>
            <person name="Wang J.Y."/>
            <person name="Lin Y.C."/>
            <person name="Xu Q."/>
            <person name="Chen L.J."/>
            <person name="Yoshida K."/>
            <person name="Fujiwara S."/>
            <person name="Wang Z.W."/>
            <person name="Zhang Y.Q."/>
            <person name="Mitsuda N."/>
            <person name="Wang M."/>
            <person name="Liu G.H."/>
            <person name="Pecoraro L."/>
            <person name="Huang H.X."/>
            <person name="Xiao X.J."/>
            <person name="Lin M."/>
            <person name="Wu X.Y."/>
            <person name="Wu W.L."/>
            <person name="Chen Y.Y."/>
            <person name="Chang S.B."/>
            <person name="Sakamoto S."/>
            <person name="Ohme-Takagi M."/>
            <person name="Yagi M."/>
            <person name="Zeng S.J."/>
            <person name="Shen C.Y."/>
            <person name="Yeh C.M."/>
            <person name="Luo Y.B."/>
            <person name="Tsai W.C."/>
            <person name="Van de Peer Y."/>
            <person name="Liu Z.J."/>
        </authorList>
    </citation>
    <scope>NUCLEOTIDE SEQUENCE [LARGE SCALE GENOMIC DNA]</scope>
    <source>
        <tissue evidence="2">The whole plant</tissue>
    </source>
</reference>
<proteinExistence type="predicted"/>
<organism evidence="2 3">
    <name type="scientific">Dendrobium catenatum</name>
    <dbReference type="NCBI Taxonomy" id="906689"/>
    <lineage>
        <taxon>Eukaryota</taxon>
        <taxon>Viridiplantae</taxon>
        <taxon>Streptophyta</taxon>
        <taxon>Embryophyta</taxon>
        <taxon>Tracheophyta</taxon>
        <taxon>Spermatophyta</taxon>
        <taxon>Magnoliopsida</taxon>
        <taxon>Liliopsida</taxon>
        <taxon>Asparagales</taxon>
        <taxon>Orchidaceae</taxon>
        <taxon>Epidendroideae</taxon>
        <taxon>Malaxideae</taxon>
        <taxon>Dendrobiinae</taxon>
        <taxon>Dendrobium</taxon>
    </lineage>
</organism>
<sequence>MSTTESSTNFALASSQSPVKMSEVTIPSQLKFLMLNVKAVMNTQLNVDKYLLWKSQVLKLFTANGFEGYLDGSTPKPAKNIVSESRQITPNPQYLTWTLIDQNLAAALYSIISPSLLPYILNLDTCADIWITIERILQSTNRSRLLQLKSELHHISTRDKTVMQYLSDIKGKCDAIASSGTPLDPEDIIMYTLNGLPPAHQPFKTAIRTQLQQIHLDDFYALLCSEELNIAAENDQETQLLPLADPQLALAANRGRGRFRSNPNRGRGHYNTAAPTSTITQNRLPARSTNAYIECQICRKLGHSAFKCWHRANLQYQPQNPSAFVASSASENSDWVLDSGLTSHLTSDLNLIHQPHTYNGNQQVQIGNGDMLPITHAGQGLLPTPQRFDEQSHTSPRSLPSRPL</sequence>
<protein>
    <submittedName>
        <fullName evidence="2">Retrovirus-related Pol polyprotein from transposon TNT 1-94</fullName>
    </submittedName>
</protein>
<reference evidence="2 3" key="1">
    <citation type="journal article" date="2016" name="Sci. Rep.">
        <title>The Dendrobium catenatum Lindl. genome sequence provides insights into polysaccharide synthase, floral development and adaptive evolution.</title>
        <authorList>
            <person name="Zhang G.Q."/>
            <person name="Xu Q."/>
            <person name="Bian C."/>
            <person name="Tsai W.C."/>
            <person name="Yeh C.M."/>
            <person name="Liu K.W."/>
            <person name="Yoshida K."/>
            <person name="Zhang L.S."/>
            <person name="Chang S.B."/>
            <person name="Chen F."/>
            <person name="Shi Y."/>
            <person name="Su Y.Y."/>
            <person name="Zhang Y.Q."/>
            <person name="Chen L.J."/>
            <person name="Yin Y."/>
            <person name="Lin M."/>
            <person name="Huang H."/>
            <person name="Deng H."/>
            <person name="Wang Z.W."/>
            <person name="Zhu S.L."/>
            <person name="Zhao X."/>
            <person name="Deng C."/>
            <person name="Niu S.C."/>
            <person name="Huang J."/>
            <person name="Wang M."/>
            <person name="Liu G.H."/>
            <person name="Yang H.J."/>
            <person name="Xiao X.J."/>
            <person name="Hsiao Y.Y."/>
            <person name="Wu W.L."/>
            <person name="Chen Y.Y."/>
            <person name="Mitsuda N."/>
            <person name="Ohme-Takagi M."/>
            <person name="Luo Y.B."/>
            <person name="Van de Peer Y."/>
            <person name="Liu Z.J."/>
        </authorList>
    </citation>
    <scope>NUCLEOTIDE SEQUENCE [LARGE SCALE GENOMIC DNA]</scope>
    <source>
        <tissue evidence="2">The whole plant</tissue>
    </source>
</reference>
<dbReference type="PANTHER" id="PTHR47481">
    <property type="match status" value="1"/>
</dbReference>
<dbReference type="PANTHER" id="PTHR47481:SF22">
    <property type="entry name" value="RETROTRANSPOSON GAG DOMAIN-CONTAINING PROTEIN"/>
    <property type="match status" value="1"/>
</dbReference>
<dbReference type="Pfam" id="PF14223">
    <property type="entry name" value="Retrotran_gag_2"/>
    <property type="match status" value="1"/>
</dbReference>
<feature type="region of interest" description="Disordered" evidence="1">
    <location>
        <begin position="375"/>
        <end position="404"/>
    </location>
</feature>
<name>A0A2I0X9W5_9ASPA</name>
<dbReference type="Proteomes" id="UP000233837">
    <property type="component" value="Unassembled WGS sequence"/>
</dbReference>
<gene>
    <name evidence="2" type="ORF">MA16_Dca021988</name>
</gene>
<accession>A0A2I0X9W5</accession>